<organism evidence="1 2">
    <name type="scientific">Elysia crispata</name>
    <name type="common">lettuce slug</name>
    <dbReference type="NCBI Taxonomy" id="231223"/>
    <lineage>
        <taxon>Eukaryota</taxon>
        <taxon>Metazoa</taxon>
        <taxon>Spiralia</taxon>
        <taxon>Lophotrochozoa</taxon>
        <taxon>Mollusca</taxon>
        <taxon>Gastropoda</taxon>
        <taxon>Heterobranchia</taxon>
        <taxon>Euthyneura</taxon>
        <taxon>Panpulmonata</taxon>
        <taxon>Sacoglossa</taxon>
        <taxon>Placobranchoidea</taxon>
        <taxon>Plakobranchidae</taxon>
        <taxon>Elysia</taxon>
    </lineage>
</organism>
<dbReference type="Proteomes" id="UP001283361">
    <property type="component" value="Unassembled WGS sequence"/>
</dbReference>
<evidence type="ECO:0000313" key="2">
    <source>
        <dbReference type="Proteomes" id="UP001283361"/>
    </source>
</evidence>
<evidence type="ECO:0000313" key="1">
    <source>
        <dbReference type="EMBL" id="KAK3725780.1"/>
    </source>
</evidence>
<name>A0AAE1CPJ9_9GAST</name>
<proteinExistence type="predicted"/>
<accession>A0AAE1CPJ9</accession>
<gene>
    <name evidence="1" type="ORF">RRG08_030010</name>
</gene>
<keyword evidence="2" id="KW-1185">Reference proteome</keyword>
<dbReference type="AlphaFoldDB" id="A0AAE1CPJ9"/>
<dbReference type="EMBL" id="JAWDGP010007325">
    <property type="protein sequence ID" value="KAK3725780.1"/>
    <property type="molecule type" value="Genomic_DNA"/>
</dbReference>
<sequence length="89" mass="10159">MSDRTRTCLTEHERISPELNENLSRILFLSRLPHTGNSRSLSDHAWTLLEYRMNVDLLASSASCLPALTAQTDKTFRLLETSDYFLSIS</sequence>
<reference evidence="1" key="1">
    <citation type="journal article" date="2023" name="G3 (Bethesda)">
        <title>A reference genome for the long-term kleptoplast-retaining sea slug Elysia crispata morphotype clarki.</title>
        <authorList>
            <person name="Eastman K.E."/>
            <person name="Pendleton A.L."/>
            <person name="Shaikh M.A."/>
            <person name="Suttiyut T."/>
            <person name="Ogas R."/>
            <person name="Tomko P."/>
            <person name="Gavelis G."/>
            <person name="Widhalm J.R."/>
            <person name="Wisecaver J.H."/>
        </authorList>
    </citation>
    <scope>NUCLEOTIDE SEQUENCE</scope>
    <source>
        <strain evidence="1">ECLA1</strain>
    </source>
</reference>
<comment type="caution">
    <text evidence="1">The sequence shown here is derived from an EMBL/GenBank/DDBJ whole genome shotgun (WGS) entry which is preliminary data.</text>
</comment>
<protein>
    <submittedName>
        <fullName evidence="1">Uncharacterized protein</fullName>
    </submittedName>
</protein>